<gene>
    <name evidence="1" type="ORF">GCM10009039_30300</name>
</gene>
<sequence>MSDSEKSADVVELSQEQIDDLANGGTAWISTDKRFLALAHEDRFSQVLDEVADAASEDEVVLERIREKSGEVNEA</sequence>
<proteinExistence type="predicted"/>
<dbReference type="Proteomes" id="UP000607197">
    <property type="component" value="Unassembled WGS sequence"/>
</dbReference>
<keyword evidence="2" id="KW-1185">Reference proteome</keyword>
<dbReference type="RefSeq" id="WP_188980438.1">
    <property type="nucleotide sequence ID" value="NZ_BMPG01000005.1"/>
</dbReference>
<protein>
    <submittedName>
        <fullName evidence="1">Uncharacterized protein</fullName>
    </submittedName>
</protein>
<comment type="caution">
    <text evidence="1">The sequence shown here is derived from an EMBL/GenBank/DDBJ whole genome shotgun (WGS) entry which is preliminary data.</text>
</comment>
<organism evidence="1 2">
    <name type="scientific">Halocalculus aciditolerans</name>
    <dbReference type="NCBI Taxonomy" id="1383812"/>
    <lineage>
        <taxon>Archaea</taxon>
        <taxon>Methanobacteriati</taxon>
        <taxon>Methanobacteriota</taxon>
        <taxon>Stenosarchaea group</taxon>
        <taxon>Halobacteria</taxon>
        <taxon>Halobacteriales</taxon>
        <taxon>Halobacteriaceae</taxon>
        <taxon>Halocalculus</taxon>
    </lineage>
</organism>
<evidence type="ECO:0000313" key="2">
    <source>
        <dbReference type="Proteomes" id="UP000607197"/>
    </source>
</evidence>
<evidence type="ECO:0000313" key="1">
    <source>
        <dbReference type="EMBL" id="GGL70199.1"/>
    </source>
</evidence>
<reference evidence="1" key="2">
    <citation type="submission" date="2020-09" db="EMBL/GenBank/DDBJ databases">
        <authorList>
            <person name="Sun Q."/>
            <person name="Ohkuma M."/>
        </authorList>
    </citation>
    <scope>NUCLEOTIDE SEQUENCE</scope>
    <source>
        <strain evidence="1">JCM 19596</strain>
    </source>
</reference>
<name>A0A830FFF4_9EURY</name>
<dbReference type="AlphaFoldDB" id="A0A830FFF4"/>
<reference evidence="1" key="1">
    <citation type="journal article" date="2014" name="Int. J. Syst. Evol. Microbiol.">
        <title>Complete genome sequence of Corynebacterium casei LMG S-19264T (=DSM 44701T), isolated from a smear-ripened cheese.</title>
        <authorList>
            <consortium name="US DOE Joint Genome Institute (JGI-PGF)"/>
            <person name="Walter F."/>
            <person name="Albersmeier A."/>
            <person name="Kalinowski J."/>
            <person name="Ruckert C."/>
        </authorList>
    </citation>
    <scope>NUCLEOTIDE SEQUENCE</scope>
    <source>
        <strain evidence="1">JCM 19596</strain>
    </source>
</reference>
<accession>A0A830FFF4</accession>
<dbReference type="OrthoDB" id="379191at2157"/>
<dbReference type="EMBL" id="BMPG01000005">
    <property type="protein sequence ID" value="GGL70199.1"/>
    <property type="molecule type" value="Genomic_DNA"/>
</dbReference>